<sequence length="158" mass="16586">MDLSQNARFARGLALASPALLLGGAYISEYGFGLYPCEMCWWQRWPHFAAVGLALIAFVIPPARVWTALAALAILASGAIGLFHAGVEYGWWPGITSCAVVSGGGSGNALEDIMNTPLVRCDAPAWTLFGISLAGYNFLISTAGGLAVLGLLAKDRRA</sequence>
<reference evidence="7" key="1">
    <citation type="submission" date="2018-07" db="EMBL/GenBank/DDBJ databases">
        <title>Genome sequence of Erythrobacter strain YH-07, an antagonistic bacterium isolated from Yellow Sea.</title>
        <authorList>
            <person name="Tang T."/>
            <person name="Liu Q."/>
            <person name="Sun X."/>
        </authorList>
    </citation>
    <scope>NUCLEOTIDE SEQUENCE [LARGE SCALE GENOMIC DNA]</scope>
    <source>
        <strain evidence="7">YH-07</strain>
    </source>
</reference>
<dbReference type="RefSeq" id="WP_115415611.1">
    <property type="nucleotide sequence ID" value="NZ_CP031357.1"/>
</dbReference>
<keyword evidence="2 5" id="KW-0812">Transmembrane</keyword>
<dbReference type="InterPro" id="IPR024199">
    <property type="entry name" value="Uncharacterised_DsbB"/>
</dbReference>
<evidence type="ECO:0000256" key="3">
    <source>
        <dbReference type="ARBA" id="ARBA00022989"/>
    </source>
</evidence>
<gene>
    <name evidence="6" type="ORF">DVR09_02945</name>
</gene>
<dbReference type="KEGG" id="err:DVR09_02945"/>
<dbReference type="SUPFAM" id="SSF158442">
    <property type="entry name" value="DsbB-like"/>
    <property type="match status" value="1"/>
</dbReference>
<dbReference type="InterPro" id="IPR003752">
    <property type="entry name" value="DiS_bond_form_DsbB/BdbC"/>
</dbReference>
<comment type="subcellular location">
    <subcellularLocation>
        <location evidence="1">Membrane</location>
        <topology evidence="1">Multi-pass membrane protein</topology>
    </subcellularLocation>
</comment>
<feature type="transmembrane region" description="Helical" evidence="5">
    <location>
        <begin position="68"/>
        <end position="87"/>
    </location>
</feature>
<dbReference type="GO" id="GO:0006457">
    <property type="term" value="P:protein folding"/>
    <property type="evidence" value="ECO:0007669"/>
    <property type="project" value="InterPro"/>
</dbReference>
<dbReference type="InterPro" id="IPR023380">
    <property type="entry name" value="DsbB-like_sf"/>
</dbReference>
<feature type="transmembrane region" description="Helical" evidence="5">
    <location>
        <begin position="44"/>
        <end position="61"/>
    </location>
</feature>
<accession>A0A345YBX1</accession>
<dbReference type="OrthoDB" id="9808637at2"/>
<evidence type="ECO:0000256" key="5">
    <source>
        <dbReference type="SAM" id="Phobius"/>
    </source>
</evidence>
<dbReference type="Gene3D" id="1.20.1550.10">
    <property type="entry name" value="DsbB-like"/>
    <property type="match status" value="1"/>
</dbReference>
<protein>
    <submittedName>
        <fullName evidence="6">Disulfide bond formation protein B</fullName>
    </submittedName>
</protein>
<dbReference type="Proteomes" id="UP000254508">
    <property type="component" value="Chromosome"/>
</dbReference>
<organism evidence="6 7">
    <name type="scientific">Erythrobacter aureus</name>
    <dbReference type="NCBI Taxonomy" id="2182384"/>
    <lineage>
        <taxon>Bacteria</taxon>
        <taxon>Pseudomonadati</taxon>
        <taxon>Pseudomonadota</taxon>
        <taxon>Alphaproteobacteria</taxon>
        <taxon>Sphingomonadales</taxon>
        <taxon>Erythrobacteraceae</taxon>
        <taxon>Erythrobacter/Porphyrobacter group</taxon>
        <taxon>Erythrobacter</taxon>
    </lineage>
</organism>
<keyword evidence="4 5" id="KW-0472">Membrane</keyword>
<evidence type="ECO:0000256" key="2">
    <source>
        <dbReference type="ARBA" id="ARBA00022692"/>
    </source>
</evidence>
<dbReference type="AlphaFoldDB" id="A0A345YBX1"/>
<evidence type="ECO:0000256" key="1">
    <source>
        <dbReference type="ARBA" id="ARBA00004141"/>
    </source>
</evidence>
<dbReference type="GO" id="GO:0016020">
    <property type="term" value="C:membrane"/>
    <property type="evidence" value="ECO:0007669"/>
    <property type="project" value="UniProtKB-SubCell"/>
</dbReference>
<feature type="transmembrane region" description="Helical" evidence="5">
    <location>
        <begin position="12"/>
        <end position="32"/>
    </location>
</feature>
<dbReference type="GO" id="GO:0015035">
    <property type="term" value="F:protein-disulfide reductase activity"/>
    <property type="evidence" value="ECO:0007669"/>
    <property type="project" value="InterPro"/>
</dbReference>
<proteinExistence type="predicted"/>
<evidence type="ECO:0000313" key="6">
    <source>
        <dbReference type="EMBL" id="AXK41423.1"/>
    </source>
</evidence>
<name>A0A345YBX1_9SPHN</name>
<keyword evidence="3 5" id="KW-1133">Transmembrane helix</keyword>
<feature type="transmembrane region" description="Helical" evidence="5">
    <location>
        <begin position="125"/>
        <end position="152"/>
    </location>
</feature>
<dbReference type="EMBL" id="CP031357">
    <property type="protein sequence ID" value="AXK41423.1"/>
    <property type="molecule type" value="Genomic_DNA"/>
</dbReference>
<dbReference type="PIRSF" id="PIRSF033913">
    <property type="entry name" value="S-S_format_DsbB"/>
    <property type="match status" value="1"/>
</dbReference>
<keyword evidence="7" id="KW-1185">Reference proteome</keyword>
<evidence type="ECO:0000313" key="7">
    <source>
        <dbReference type="Proteomes" id="UP000254508"/>
    </source>
</evidence>
<dbReference type="Pfam" id="PF02600">
    <property type="entry name" value="DsbB"/>
    <property type="match status" value="1"/>
</dbReference>
<evidence type="ECO:0000256" key="4">
    <source>
        <dbReference type="ARBA" id="ARBA00023136"/>
    </source>
</evidence>